<organism evidence="2">
    <name type="scientific">freshwater metagenome</name>
    <dbReference type="NCBI Taxonomy" id="449393"/>
    <lineage>
        <taxon>unclassified sequences</taxon>
        <taxon>metagenomes</taxon>
        <taxon>ecological metagenomes</taxon>
    </lineage>
</organism>
<accession>A0A6J7KD72</accession>
<sequence>MRRHYWLARCLWKRFKPSRPGLLAWFAAIRDGSAFAIPPKPGRRGVLSSSTELFGLPAQGAVMAEKSPSKNSQKKVGKSLKEKRLDKKAKASGSAANEIIASTKKG</sequence>
<evidence type="ECO:0000256" key="1">
    <source>
        <dbReference type="SAM" id="MobiDB-lite"/>
    </source>
</evidence>
<evidence type="ECO:0000313" key="3">
    <source>
        <dbReference type="EMBL" id="CAB5019524.1"/>
    </source>
</evidence>
<proteinExistence type="predicted"/>
<reference evidence="2" key="1">
    <citation type="submission" date="2020-05" db="EMBL/GenBank/DDBJ databases">
        <authorList>
            <person name="Chiriac C."/>
            <person name="Salcher M."/>
            <person name="Ghai R."/>
            <person name="Kavagutti S V."/>
        </authorList>
    </citation>
    <scope>NUCLEOTIDE SEQUENCE</scope>
</reference>
<evidence type="ECO:0000313" key="2">
    <source>
        <dbReference type="EMBL" id="CAB4951994.1"/>
    </source>
</evidence>
<feature type="region of interest" description="Disordered" evidence="1">
    <location>
        <begin position="62"/>
        <end position="106"/>
    </location>
</feature>
<gene>
    <name evidence="2" type="ORF">UFOPK3752_01716</name>
    <name evidence="3" type="ORF">UFOPK4150_00161</name>
</gene>
<dbReference type="AlphaFoldDB" id="A0A6J7KD72"/>
<name>A0A6J7KD72_9ZZZZ</name>
<dbReference type="EMBL" id="CAFBPU010000002">
    <property type="protein sequence ID" value="CAB5019524.1"/>
    <property type="molecule type" value="Genomic_DNA"/>
</dbReference>
<dbReference type="EMBL" id="CAFBND010000084">
    <property type="protein sequence ID" value="CAB4951994.1"/>
    <property type="molecule type" value="Genomic_DNA"/>
</dbReference>
<protein>
    <submittedName>
        <fullName evidence="2">Unannotated protein</fullName>
    </submittedName>
</protein>
<feature type="compositionally biased region" description="Basic and acidic residues" evidence="1">
    <location>
        <begin position="79"/>
        <end position="89"/>
    </location>
</feature>